<dbReference type="InterPro" id="IPR001867">
    <property type="entry name" value="OmpR/PhoB-type_DNA-bd"/>
</dbReference>
<dbReference type="InterPro" id="IPR051677">
    <property type="entry name" value="AfsR-DnrI-RedD_regulator"/>
</dbReference>
<evidence type="ECO:0000256" key="3">
    <source>
        <dbReference type="ARBA" id="ARBA00023125"/>
    </source>
</evidence>
<dbReference type="InterPro" id="IPR002182">
    <property type="entry name" value="NB-ARC"/>
</dbReference>
<keyword evidence="3 5" id="KW-0238">DNA-binding</keyword>
<evidence type="ECO:0000256" key="1">
    <source>
        <dbReference type="ARBA" id="ARBA00005820"/>
    </source>
</evidence>
<dbReference type="SUPFAM" id="SSF46894">
    <property type="entry name" value="C-terminal effector domain of the bipartite response regulators"/>
    <property type="match status" value="1"/>
</dbReference>
<dbReference type="RefSeq" id="WP_379527330.1">
    <property type="nucleotide sequence ID" value="NZ_JBHSBI010000003.1"/>
</dbReference>
<dbReference type="Pfam" id="PF00931">
    <property type="entry name" value="NB-ARC"/>
    <property type="match status" value="1"/>
</dbReference>
<comment type="similarity">
    <text evidence="1">Belongs to the AfsR/DnrI/RedD regulatory family.</text>
</comment>
<dbReference type="Pfam" id="PF00486">
    <property type="entry name" value="Trans_reg_C"/>
    <property type="match status" value="1"/>
</dbReference>
<feature type="DNA-binding region" description="OmpR/PhoB-type" evidence="5">
    <location>
        <begin position="1"/>
        <end position="96"/>
    </location>
</feature>
<dbReference type="Gene3D" id="1.25.40.10">
    <property type="entry name" value="Tetratricopeptide repeat domain"/>
    <property type="match status" value="1"/>
</dbReference>
<dbReference type="Pfam" id="PF03704">
    <property type="entry name" value="BTAD"/>
    <property type="match status" value="1"/>
</dbReference>
<protein>
    <submittedName>
        <fullName evidence="7">BTAD domain-containing putative transcriptional regulator</fullName>
    </submittedName>
</protein>
<dbReference type="SMART" id="SM00862">
    <property type="entry name" value="Trans_reg_C"/>
    <property type="match status" value="1"/>
</dbReference>
<evidence type="ECO:0000259" key="6">
    <source>
        <dbReference type="PROSITE" id="PS51755"/>
    </source>
</evidence>
<dbReference type="PRINTS" id="PR00364">
    <property type="entry name" value="DISEASERSIST"/>
</dbReference>
<feature type="domain" description="OmpR/PhoB-type" evidence="6">
    <location>
        <begin position="1"/>
        <end position="96"/>
    </location>
</feature>
<organism evidence="7 8">
    <name type="scientific">Nonomuraea purpurea</name>
    <dbReference type="NCBI Taxonomy" id="1849276"/>
    <lineage>
        <taxon>Bacteria</taxon>
        <taxon>Bacillati</taxon>
        <taxon>Actinomycetota</taxon>
        <taxon>Actinomycetes</taxon>
        <taxon>Streptosporangiales</taxon>
        <taxon>Streptosporangiaceae</taxon>
        <taxon>Nonomuraea</taxon>
    </lineage>
</organism>
<evidence type="ECO:0000256" key="2">
    <source>
        <dbReference type="ARBA" id="ARBA00023015"/>
    </source>
</evidence>
<keyword evidence="8" id="KW-1185">Reference proteome</keyword>
<dbReference type="InterPro" id="IPR005158">
    <property type="entry name" value="BTAD"/>
</dbReference>
<evidence type="ECO:0000313" key="8">
    <source>
        <dbReference type="Proteomes" id="UP001595851"/>
    </source>
</evidence>
<dbReference type="SUPFAM" id="SSF52540">
    <property type="entry name" value="P-loop containing nucleoside triphosphate hydrolases"/>
    <property type="match status" value="1"/>
</dbReference>
<name>A0ABV8G3Q6_9ACTN</name>
<dbReference type="PANTHER" id="PTHR35807:SF1">
    <property type="entry name" value="TRANSCRIPTIONAL REGULATOR REDD"/>
    <property type="match status" value="1"/>
</dbReference>
<evidence type="ECO:0000256" key="4">
    <source>
        <dbReference type="ARBA" id="ARBA00023163"/>
    </source>
</evidence>
<comment type="caution">
    <text evidence="7">The sequence shown here is derived from an EMBL/GenBank/DDBJ whole genome shotgun (WGS) entry which is preliminary data.</text>
</comment>
<evidence type="ECO:0000256" key="5">
    <source>
        <dbReference type="PROSITE-ProRule" id="PRU01091"/>
    </source>
</evidence>
<keyword evidence="2" id="KW-0805">Transcription regulation</keyword>
<dbReference type="PROSITE" id="PS51755">
    <property type="entry name" value="OMPR_PHOB"/>
    <property type="match status" value="1"/>
</dbReference>
<dbReference type="Proteomes" id="UP001595851">
    <property type="component" value="Unassembled WGS sequence"/>
</dbReference>
<dbReference type="InterPro" id="IPR036388">
    <property type="entry name" value="WH-like_DNA-bd_sf"/>
</dbReference>
<accession>A0ABV8G3Q6</accession>
<dbReference type="SMART" id="SM01043">
    <property type="entry name" value="BTAD"/>
    <property type="match status" value="1"/>
</dbReference>
<dbReference type="InterPro" id="IPR011990">
    <property type="entry name" value="TPR-like_helical_dom_sf"/>
</dbReference>
<sequence length="622" mass="67940">MDFLVLGPLAVHDRQGAELTPTPPKVREVLALLLLRNRTLVLTSELIDELWPDSPPVSALSTLQTYIYKLRNILSDGYGERSTVLRTRPHGYMLAVPPESIDSYHFDRLTTAGNAALADGDPGTAADLLTEALSLWRGPALADVTGGSLLSAYGTALEESRLRALELRIDVDLRLGRHRRAVSELKTLVNDHPLHEVFHIQLMLALHRSGRRPEALDVYQRLRTLLVDELGVEPSSRAQSMHQAVLSSASSLEVRAPEGVITINPPERFEEEPAPPPAQLPPDVLDFTTRADSLEAVLNGLVTPRNETAPVVSISGMTGVGKTVLAVHAAHLLRPAFPDGQLYANLRGSTLDPADPADILADFLNATGLTDDRMPASLEGRVAAFRTWVATRKVLIVLDDAATAAQIQPLLPGCPPSGTVITGRPGLNGLVGAVHLRLDLPTAADCVDLLQNIIGRTLSDGERQAAEVIAQLCGRLPLAIRAVGARLSATGWPLKKLAERLISASRRLDELTFADLDVRDRLQESYQRLGEEERRFLRLLSLLPGPVFTANGVAKLLESDSDSVDKLLLQLVENHFLRVLMQNADEIVYTLHELVRFFAYEQVEQELGYRGQRRGKGAIDLV</sequence>
<evidence type="ECO:0000313" key="7">
    <source>
        <dbReference type="EMBL" id="MFC4007208.1"/>
    </source>
</evidence>
<gene>
    <name evidence="7" type="ORF">ACFOY2_08250</name>
</gene>
<proteinExistence type="inferred from homology"/>
<dbReference type="InterPro" id="IPR016032">
    <property type="entry name" value="Sig_transdc_resp-reg_C-effctor"/>
</dbReference>
<dbReference type="PANTHER" id="PTHR35807">
    <property type="entry name" value="TRANSCRIPTIONAL REGULATOR REDD-RELATED"/>
    <property type="match status" value="1"/>
</dbReference>
<keyword evidence="4" id="KW-0804">Transcription</keyword>
<dbReference type="SUPFAM" id="SSF48452">
    <property type="entry name" value="TPR-like"/>
    <property type="match status" value="1"/>
</dbReference>
<reference evidence="8" key="1">
    <citation type="journal article" date="2019" name="Int. J. Syst. Evol. Microbiol.">
        <title>The Global Catalogue of Microorganisms (GCM) 10K type strain sequencing project: providing services to taxonomists for standard genome sequencing and annotation.</title>
        <authorList>
            <consortium name="The Broad Institute Genomics Platform"/>
            <consortium name="The Broad Institute Genome Sequencing Center for Infectious Disease"/>
            <person name="Wu L."/>
            <person name="Ma J."/>
        </authorList>
    </citation>
    <scope>NUCLEOTIDE SEQUENCE [LARGE SCALE GENOMIC DNA]</scope>
    <source>
        <strain evidence="8">TBRC 1276</strain>
    </source>
</reference>
<dbReference type="Gene3D" id="3.40.50.300">
    <property type="entry name" value="P-loop containing nucleotide triphosphate hydrolases"/>
    <property type="match status" value="1"/>
</dbReference>
<dbReference type="InterPro" id="IPR027417">
    <property type="entry name" value="P-loop_NTPase"/>
</dbReference>
<dbReference type="EMBL" id="JBHSBI010000003">
    <property type="protein sequence ID" value="MFC4007208.1"/>
    <property type="molecule type" value="Genomic_DNA"/>
</dbReference>
<dbReference type="CDD" id="cd15831">
    <property type="entry name" value="BTAD"/>
    <property type="match status" value="1"/>
</dbReference>
<dbReference type="Gene3D" id="1.10.10.10">
    <property type="entry name" value="Winged helix-like DNA-binding domain superfamily/Winged helix DNA-binding domain"/>
    <property type="match status" value="1"/>
</dbReference>